<evidence type="ECO:0000256" key="1">
    <source>
        <dbReference type="ARBA" id="ARBA00022763"/>
    </source>
</evidence>
<reference evidence="3" key="1">
    <citation type="journal article" date="2019" name="Int. J. Syst. Evol. Microbiol.">
        <title>The Global Catalogue of Microorganisms (GCM) 10K type strain sequencing project: providing services to taxonomists for standard genome sequencing and annotation.</title>
        <authorList>
            <consortium name="The Broad Institute Genomics Platform"/>
            <consortium name="The Broad Institute Genome Sequencing Center for Infectious Disease"/>
            <person name="Wu L."/>
            <person name="Ma J."/>
        </authorList>
    </citation>
    <scope>NUCLEOTIDE SEQUENCE [LARGE SCALE GENOMIC DNA]</scope>
    <source>
        <strain evidence="3">KCTC 22558</strain>
    </source>
</reference>
<dbReference type="InterPro" id="IPR017166">
    <property type="entry name" value="UCP037290"/>
</dbReference>
<dbReference type="PIRSF" id="PIRSF037290">
    <property type="entry name" value="UCP037290"/>
    <property type="match status" value="1"/>
</dbReference>
<dbReference type="InterPro" id="IPR050356">
    <property type="entry name" value="SulA_CellDiv_inhibitor"/>
</dbReference>
<comment type="caution">
    <text evidence="2">The sequence shown here is derived from an EMBL/GenBank/DDBJ whole genome shotgun (WGS) entry which is preliminary data.</text>
</comment>
<evidence type="ECO:0000313" key="2">
    <source>
        <dbReference type="EMBL" id="GGZ64580.1"/>
    </source>
</evidence>
<name>A0ABQ3C1Q1_9GAMM</name>
<dbReference type="NCBIfam" id="NF033429">
    <property type="entry name" value="ImuA_translesion"/>
    <property type="match status" value="1"/>
</dbReference>
<accession>A0ABQ3C1Q1</accession>
<dbReference type="PANTHER" id="PTHR35369">
    <property type="entry name" value="BLR3025 PROTEIN-RELATED"/>
    <property type="match status" value="1"/>
</dbReference>
<dbReference type="EMBL" id="BMXY01000002">
    <property type="protein sequence ID" value="GGZ64580.1"/>
    <property type="molecule type" value="Genomic_DNA"/>
</dbReference>
<sequence length="206" mass="22172">MGEVHALDTLMRERPVWRGRSPAPVRDGVSTGHARLDAALPGQGWIAQGLNEILLPDAGLGELELVWPALARLASTNAPVVLVAPPYVPYPPAWHAAGVRLDALHVVHADPRDALWAAEQCMRSGSCGAVLCWPSTDDDRPLRRLQVAAEAGRCLGFAFRPARAALNPSPAPLRIALEASPVRQLRVLKCRGANPPPWPLAFPREA</sequence>
<dbReference type="RefSeq" id="WP_189449120.1">
    <property type="nucleotide sequence ID" value="NZ_BMXY01000002.1"/>
</dbReference>
<evidence type="ECO:0000313" key="3">
    <source>
        <dbReference type="Proteomes" id="UP000643403"/>
    </source>
</evidence>
<protein>
    <submittedName>
        <fullName evidence="2">CDP-6-deoxy-delta-3,4-glucoseen reductase</fullName>
    </submittedName>
</protein>
<dbReference type="SUPFAM" id="SSF52540">
    <property type="entry name" value="P-loop containing nucleoside triphosphate hydrolases"/>
    <property type="match status" value="1"/>
</dbReference>
<organism evidence="2 3">
    <name type="scientific">Cognatilysobacter xinjiangensis</name>
    <dbReference type="NCBI Taxonomy" id="546892"/>
    <lineage>
        <taxon>Bacteria</taxon>
        <taxon>Pseudomonadati</taxon>
        <taxon>Pseudomonadota</taxon>
        <taxon>Gammaproteobacteria</taxon>
        <taxon>Lysobacterales</taxon>
        <taxon>Lysobacteraceae</taxon>
        <taxon>Cognatilysobacter</taxon>
    </lineage>
</organism>
<dbReference type="Gene3D" id="3.40.50.300">
    <property type="entry name" value="P-loop containing nucleotide triphosphate hydrolases"/>
    <property type="match status" value="1"/>
</dbReference>
<dbReference type="Proteomes" id="UP000643403">
    <property type="component" value="Unassembled WGS sequence"/>
</dbReference>
<keyword evidence="1" id="KW-0227">DNA damage</keyword>
<dbReference type="InterPro" id="IPR027417">
    <property type="entry name" value="P-loop_NTPase"/>
</dbReference>
<proteinExistence type="predicted"/>
<dbReference type="PANTHER" id="PTHR35369:SF3">
    <property type="entry name" value="TRANSLESION DNA SYNTHESIS-ASSOCIATED PROTEIN IMUA"/>
    <property type="match status" value="1"/>
</dbReference>
<dbReference type="InterPro" id="IPR047610">
    <property type="entry name" value="ImuA_translesion"/>
</dbReference>
<gene>
    <name evidence="2" type="ORF">GCM10008101_17860</name>
</gene>
<keyword evidence="3" id="KW-1185">Reference proteome</keyword>